<keyword evidence="2" id="KW-1185">Reference proteome</keyword>
<reference evidence="2" key="1">
    <citation type="submission" date="2013-08" db="EMBL/GenBank/DDBJ databases">
        <title>Intrasporangium oryzae NRRL B-24470.</title>
        <authorList>
            <person name="Liu H."/>
            <person name="Wang G."/>
        </authorList>
    </citation>
    <scope>NUCLEOTIDE SEQUENCE [LARGE SCALE GENOMIC DNA]</scope>
    <source>
        <strain evidence="2">Q5-1</strain>
    </source>
</reference>
<protein>
    <recommendedName>
        <fullName evidence="3">DUF559 domain-containing protein</fullName>
    </recommendedName>
</protein>
<evidence type="ECO:0008006" key="3">
    <source>
        <dbReference type="Google" id="ProtNLM"/>
    </source>
</evidence>
<organism evidence="1 2">
    <name type="scientific">Intrasporangium chromatireducens Q5-1</name>
    <dbReference type="NCBI Taxonomy" id="584657"/>
    <lineage>
        <taxon>Bacteria</taxon>
        <taxon>Bacillati</taxon>
        <taxon>Actinomycetota</taxon>
        <taxon>Actinomycetes</taxon>
        <taxon>Micrococcales</taxon>
        <taxon>Intrasporangiaceae</taxon>
        <taxon>Intrasporangium</taxon>
    </lineage>
</organism>
<proteinExistence type="predicted"/>
<dbReference type="EMBL" id="AWQS01000009">
    <property type="protein sequence ID" value="EWT07561.1"/>
    <property type="molecule type" value="Genomic_DNA"/>
</dbReference>
<gene>
    <name evidence="1" type="ORF">N864_06560</name>
</gene>
<dbReference type="InterPro" id="IPR011335">
    <property type="entry name" value="Restrct_endonuc-II-like"/>
</dbReference>
<dbReference type="Proteomes" id="UP000019494">
    <property type="component" value="Unassembled WGS sequence"/>
</dbReference>
<accession>W9GMU2</accession>
<comment type="caution">
    <text evidence="1">The sequence shown here is derived from an EMBL/GenBank/DDBJ whole genome shotgun (WGS) entry which is preliminary data.</text>
</comment>
<name>W9GMU2_9MICO</name>
<dbReference type="AlphaFoldDB" id="W9GMU2"/>
<dbReference type="SUPFAM" id="SSF52980">
    <property type="entry name" value="Restriction endonuclease-like"/>
    <property type="match status" value="1"/>
</dbReference>
<dbReference type="PATRIC" id="fig|584657.3.peg.494"/>
<evidence type="ECO:0000313" key="2">
    <source>
        <dbReference type="Proteomes" id="UP000019494"/>
    </source>
</evidence>
<sequence>MAALGPALQQPEVMSGLNLPDALRTGPFRLADGLEQGLSLAQLQSPELERPTRGVRMADPPVGLAERARAFALVLPAGAAFSHLTAARLWGFPISAQMESDERLHVMVDGADRRIRRQGVVAHRGLDCRETALVEGLLTVGISDTWVDLGELTGLGNPVGLDDLIVAGDAAAQLLGDVSPLRDAVLRRVRPRGKLMLLPALRMVRLGAESGMETRVRLLFVRAGLPEPELNGLVWTARGKLLGRADMLWRSRRVTAEYQGARFHSAPDQKRRDRRRLQGFRADGWRVGEIWADDMRTPEARRDCVLRFARLLRVSEDSLNLDACEPPFFSQEYWEAMLDRRARRRHQQRLVTR</sequence>
<dbReference type="Gene3D" id="3.40.960.10">
    <property type="entry name" value="VSR Endonuclease"/>
    <property type="match status" value="1"/>
</dbReference>
<evidence type="ECO:0000313" key="1">
    <source>
        <dbReference type="EMBL" id="EWT07561.1"/>
    </source>
</evidence>